<accession>A0A285H014</accession>
<proteinExistence type="predicted"/>
<protein>
    <submittedName>
        <fullName evidence="2">Uncharacterized protein</fullName>
    </submittedName>
</protein>
<evidence type="ECO:0000256" key="1">
    <source>
        <dbReference type="SAM" id="Coils"/>
    </source>
</evidence>
<keyword evidence="3" id="KW-1185">Reference proteome</keyword>
<gene>
    <name evidence="2" type="ORF">SAMN05421748_103193</name>
</gene>
<organism evidence="2 3">
    <name type="scientific">Paractinoplanes atraurantiacus</name>
    <dbReference type="NCBI Taxonomy" id="1036182"/>
    <lineage>
        <taxon>Bacteria</taxon>
        <taxon>Bacillati</taxon>
        <taxon>Actinomycetota</taxon>
        <taxon>Actinomycetes</taxon>
        <taxon>Micromonosporales</taxon>
        <taxon>Micromonosporaceae</taxon>
        <taxon>Paractinoplanes</taxon>
    </lineage>
</organism>
<keyword evidence="1" id="KW-0175">Coiled coil</keyword>
<dbReference type="EMBL" id="OBDY01000003">
    <property type="protein sequence ID" value="SNY29112.1"/>
    <property type="molecule type" value="Genomic_DNA"/>
</dbReference>
<sequence>MTKNETTLAELGARRAALRAELKDLMERIEVKIREDMAAGKSERQAATEAQVDRMYVRKLLGK</sequence>
<name>A0A285H014_9ACTN</name>
<dbReference type="AlphaFoldDB" id="A0A285H014"/>
<evidence type="ECO:0000313" key="3">
    <source>
        <dbReference type="Proteomes" id="UP000219612"/>
    </source>
</evidence>
<evidence type="ECO:0000313" key="2">
    <source>
        <dbReference type="EMBL" id="SNY29112.1"/>
    </source>
</evidence>
<dbReference type="RefSeq" id="WP_097319416.1">
    <property type="nucleotide sequence ID" value="NZ_OBDY01000003.1"/>
</dbReference>
<feature type="coiled-coil region" evidence="1">
    <location>
        <begin position="8"/>
        <end position="35"/>
    </location>
</feature>
<reference evidence="2 3" key="1">
    <citation type="submission" date="2017-09" db="EMBL/GenBank/DDBJ databases">
        <authorList>
            <person name="Ehlers B."/>
            <person name="Leendertz F.H."/>
        </authorList>
    </citation>
    <scope>NUCLEOTIDE SEQUENCE [LARGE SCALE GENOMIC DNA]</scope>
    <source>
        <strain evidence="2 3">CGMCC 4.6857</strain>
    </source>
</reference>
<dbReference type="Proteomes" id="UP000219612">
    <property type="component" value="Unassembled WGS sequence"/>
</dbReference>